<dbReference type="InterPro" id="IPR036397">
    <property type="entry name" value="RNaseH_sf"/>
</dbReference>
<gene>
    <name evidence="2" type="ORF">PHPALM_15037</name>
</gene>
<dbReference type="AlphaFoldDB" id="A0A2P4XTB1"/>
<evidence type="ECO:0000313" key="2">
    <source>
        <dbReference type="EMBL" id="POM68757.1"/>
    </source>
</evidence>
<evidence type="ECO:0000313" key="3">
    <source>
        <dbReference type="Proteomes" id="UP000237271"/>
    </source>
</evidence>
<keyword evidence="3" id="KW-1185">Reference proteome</keyword>
<dbReference type="EMBL" id="NCKW01008057">
    <property type="protein sequence ID" value="POM68757.1"/>
    <property type="molecule type" value="Genomic_DNA"/>
</dbReference>
<evidence type="ECO:0000256" key="1">
    <source>
        <dbReference type="SAM" id="MobiDB-lite"/>
    </source>
</evidence>
<dbReference type="InterPro" id="IPR009057">
    <property type="entry name" value="Homeodomain-like_sf"/>
</dbReference>
<dbReference type="Gene3D" id="3.30.420.10">
    <property type="entry name" value="Ribonuclease H-like superfamily/Ribonuclease H"/>
    <property type="match status" value="1"/>
</dbReference>
<organism evidence="2 3">
    <name type="scientific">Phytophthora palmivora</name>
    <dbReference type="NCBI Taxonomy" id="4796"/>
    <lineage>
        <taxon>Eukaryota</taxon>
        <taxon>Sar</taxon>
        <taxon>Stramenopiles</taxon>
        <taxon>Oomycota</taxon>
        <taxon>Peronosporomycetes</taxon>
        <taxon>Peronosporales</taxon>
        <taxon>Peronosporaceae</taxon>
        <taxon>Phytophthora</taxon>
    </lineage>
</organism>
<sequence>MTGLNRKDAAAYNGVKERAARSSIQHTRSTGKYEAPESRRGSARKRKILLEHVDCIVDMISANYHLTLRQMKDLLFDEYNLCVSPTTIRAALDGVCFTLKQVHRDSQYRNTAINKEKRRDFAIKLLQYVAEAKNIFYVDEANFNLWCSRNFGWSKAGTRTVEMNASSKARNIHASACISRDGLAHCEGRFGSYKAPQANVYMRRLTLKPYLQIGYPLERIDIVIDNASCHNRIEEVFDENEFLLARCLSLGFKAPAKRFLSANYAAILAVPPEYTISDHRETFLYRATEEIFPRVASPVFCRKCIHHTYKFVAHAILMKDMKVSE</sequence>
<accession>A0A2P4XTB1</accession>
<dbReference type="OrthoDB" id="6231388at2759"/>
<evidence type="ECO:0008006" key="4">
    <source>
        <dbReference type="Google" id="ProtNLM"/>
    </source>
</evidence>
<dbReference type="SUPFAM" id="SSF46689">
    <property type="entry name" value="Homeodomain-like"/>
    <property type="match status" value="1"/>
</dbReference>
<protein>
    <recommendedName>
        <fullName evidence="4">Tc1-like transposase DDE domain-containing protein</fullName>
    </recommendedName>
</protein>
<dbReference type="GO" id="GO:0003676">
    <property type="term" value="F:nucleic acid binding"/>
    <property type="evidence" value="ECO:0007669"/>
    <property type="project" value="InterPro"/>
</dbReference>
<reference evidence="2 3" key="1">
    <citation type="journal article" date="2017" name="Genome Biol. Evol.">
        <title>Phytophthora megakarya and P. palmivora, closely related causal agents of cacao black pod rot, underwent increases in genome sizes and gene numbers by different mechanisms.</title>
        <authorList>
            <person name="Ali S.S."/>
            <person name="Shao J."/>
            <person name="Lary D.J."/>
            <person name="Kronmiller B."/>
            <person name="Shen D."/>
            <person name="Strem M.D."/>
            <person name="Amoako-Attah I."/>
            <person name="Akrofi A.Y."/>
            <person name="Begoude B.A."/>
            <person name="Ten Hoopen G.M."/>
            <person name="Coulibaly K."/>
            <person name="Kebe B.I."/>
            <person name="Melnick R.L."/>
            <person name="Guiltinan M.J."/>
            <person name="Tyler B.M."/>
            <person name="Meinhardt L.W."/>
            <person name="Bailey B.A."/>
        </authorList>
    </citation>
    <scope>NUCLEOTIDE SEQUENCE [LARGE SCALE GENOMIC DNA]</scope>
    <source>
        <strain evidence="3">sbr112.9</strain>
    </source>
</reference>
<proteinExistence type="predicted"/>
<feature type="region of interest" description="Disordered" evidence="1">
    <location>
        <begin position="15"/>
        <end position="40"/>
    </location>
</feature>
<name>A0A2P4XTB1_9STRA</name>
<dbReference type="Proteomes" id="UP000237271">
    <property type="component" value="Unassembled WGS sequence"/>
</dbReference>
<comment type="caution">
    <text evidence="2">The sequence shown here is derived from an EMBL/GenBank/DDBJ whole genome shotgun (WGS) entry which is preliminary data.</text>
</comment>